<dbReference type="EMBL" id="JFYO01000007">
    <property type="protein sequence ID" value="EZP26233.1"/>
    <property type="molecule type" value="Genomic_DNA"/>
</dbReference>
<proteinExistence type="predicted"/>
<organism evidence="1 2">
    <name type="scientific">Microbacterium oleivorans</name>
    <dbReference type="NCBI Taxonomy" id="273677"/>
    <lineage>
        <taxon>Bacteria</taxon>
        <taxon>Bacillati</taxon>
        <taxon>Actinomycetota</taxon>
        <taxon>Actinomycetes</taxon>
        <taxon>Micrococcales</taxon>
        <taxon>Microbacteriaceae</taxon>
        <taxon>Microbacterium</taxon>
    </lineage>
</organism>
<comment type="caution">
    <text evidence="1">The sequence shown here is derived from an EMBL/GenBank/DDBJ whole genome shotgun (WGS) entry which is preliminary data.</text>
</comment>
<sequence length="232" mass="25844">MSIARTVWHHVGVSKTIRLSGRSILVPPGLSLKPIIEADMLVGRDDIVGLEEDERARVRLRLEYSSDAGRYEIAEFALDRGQLPLEIGGALLRTVRVHTIARRAIAYSLPLWTIGIIMLRDKQRQGMLDDFAPFEPTHPETLHLTALVYRIAEISNENPALAVAETMGLKQRTATNWIARARSASYMTTVVDQPGARLIAMGLMEKMGIEPDISDEEHQAFLDSLIGRHGND</sequence>
<dbReference type="AlphaFoldDB" id="A0A031FNU5"/>
<reference evidence="1 2" key="1">
    <citation type="submission" date="2014-03" db="EMBL/GenBank/DDBJ databases">
        <title>Draft Genome Sequences of 13 Willow Endophytes.</title>
        <authorList>
            <person name="Gan H.Y."/>
            <person name="Gan H.M."/>
            <person name="Savka M.A."/>
            <person name="Hudson A.O."/>
        </authorList>
    </citation>
    <scope>NUCLEOTIDE SEQUENCE [LARGE SCALE GENOMIC DNA]</scope>
    <source>
        <strain evidence="1 2">RIT293</strain>
    </source>
</reference>
<evidence type="ECO:0000313" key="2">
    <source>
        <dbReference type="Proteomes" id="UP000024001"/>
    </source>
</evidence>
<evidence type="ECO:0000313" key="1">
    <source>
        <dbReference type="EMBL" id="EZP26233.1"/>
    </source>
</evidence>
<accession>A0A031FNU5</accession>
<keyword evidence="2" id="KW-1185">Reference proteome</keyword>
<dbReference type="Proteomes" id="UP000024001">
    <property type="component" value="Unassembled WGS sequence"/>
</dbReference>
<gene>
    <name evidence="1" type="ORF">BW34_02565</name>
</gene>
<protein>
    <submittedName>
        <fullName evidence="1">Uncharacterized protein</fullName>
    </submittedName>
</protein>
<dbReference type="PATRIC" id="fig|273677.3.peg.2545"/>
<name>A0A031FNU5_9MICO</name>